<organism evidence="2 3">
    <name type="scientific">Flavihumibacter solisilvae</name>
    <dbReference type="NCBI Taxonomy" id="1349421"/>
    <lineage>
        <taxon>Bacteria</taxon>
        <taxon>Pseudomonadati</taxon>
        <taxon>Bacteroidota</taxon>
        <taxon>Chitinophagia</taxon>
        <taxon>Chitinophagales</taxon>
        <taxon>Chitinophagaceae</taxon>
        <taxon>Flavihumibacter</taxon>
    </lineage>
</organism>
<gene>
    <name evidence="2" type="ORF">OI18_12070</name>
</gene>
<feature type="compositionally biased region" description="Polar residues" evidence="1">
    <location>
        <begin position="77"/>
        <end position="86"/>
    </location>
</feature>
<dbReference type="STRING" id="1349421.OI18_12070"/>
<accession>A0A0C1L409</accession>
<evidence type="ECO:0000313" key="3">
    <source>
        <dbReference type="Proteomes" id="UP000031408"/>
    </source>
</evidence>
<dbReference type="AlphaFoldDB" id="A0A0C1L409"/>
<dbReference type="Proteomes" id="UP000031408">
    <property type="component" value="Unassembled WGS sequence"/>
</dbReference>
<feature type="region of interest" description="Disordered" evidence="1">
    <location>
        <begin position="69"/>
        <end position="97"/>
    </location>
</feature>
<dbReference type="EMBL" id="JSVC01000013">
    <property type="protein sequence ID" value="KIC94351.1"/>
    <property type="molecule type" value="Genomic_DNA"/>
</dbReference>
<comment type="caution">
    <text evidence="2">The sequence shown here is derived from an EMBL/GenBank/DDBJ whole genome shotgun (WGS) entry which is preliminary data.</text>
</comment>
<evidence type="ECO:0000256" key="1">
    <source>
        <dbReference type="SAM" id="MobiDB-lite"/>
    </source>
</evidence>
<keyword evidence="3" id="KW-1185">Reference proteome</keyword>
<reference evidence="2 3" key="1">
    <citation type="submission" date="2014-11" db="EMBL/GenBank/DDBJ databases">
        <title>Genome sequence of Flavihumibacter solisilvae 3-3.</title>
        <authorList>
            <person name="Zhou G."/>
            <person name="Li M."/>
            <person name="Wang G."/>
        </authorList>
    </citation>
    <scope>NUCLEOTIDE SEQUENCE [LARGE SCALE GENOMIC DNA]</scope>
    <source>
        <strain evidence="2 3">3-3</strain>
    </source>
</reference>
<protein>
    <submittedName>
        <fullName evidence="2">Uncharacterized protein</fullName>
    </submittedName>
</protein>
<sequence length="97" mass="10304">MFDIKEGSSQPMPGWSHLQPGVLRTTIFSGDSQLKALVMERKEFIRRLGRTSLFIPFVIGGISGCSKDDDPAGASKGSCNTTSSETAGPFPSKNPAA</sequence>
<name>A0A0C1L409_9BACT</name>
<proteinExistence type="predicted"/>
<evidence type="ECO:0000313" key="2">
    <source>
        <dbReference type="EMBL" id="KIC94351.1"/>
    </source>
</evidence>